<keyword evidence="2" id="KW-1185">Reference proteome</keyword>
<proteinExistence type="predicted"/>
<accession>A0A8J3WXA9</accession>
<evidence type="ECO:0000313" key="1">
    <source>
        <dbReference type="EMBL" id="GII05726.1"/>
    </source>
</evidence>
<dbReference type="Proteomes" id="UP000634476">
    <property type="component" value="Unassembled WGS sequence"/>
</dbReference>
<dbReference type="EMBL" id="BOOK01000077">
    <property type="protein sequence ID" value="GII05726.1"/>
    <property type="molecule type" value="Genomic_DNA"/>
</dbReference>
<name>A0A8J3WXA9_9ACTN</name>
<comment type="caution">
    <text evidence="1">The sequence shown here is derived from an EMBL/GenBank/DDBJ whole genome shotgun (WGS) entry which is preliminary data.</text>
</comment>
<gene>
    <name evidence="1" type="ORF">Pta02_77340</name>
</gene>
<dbReference type="AlphaFoldDB" id="A0A8J3WXA9"/>
<organism evidence="1 2">
    <name type="scientific">Planobispora takensis</name>
    <dbReference type="NCBI Taxonomy" id="1367882"/>
    <lineage>
        <taxon>Bacteria</taxon>
        <taxon>Bacillati</taxon>
        <taxon>Actinomycetota</taxon>
        <taxon>Actinomycetes</taxon>
        <taxon>Streptosporangiales</taxon>
        <taxon>Streptosporangiaceae</taxon>
        <taxon>Planobispora</taxon>
    </lineage>
</organism>
<evidence type="ECO:0000313" key="2">
    <source>
        <dbReference type="Proteomes" id="UP000634476"/>
    </source>
</evidence>
<sequence length="112" mass="11537">MMGGAVIRGKASRTIGRPAAAVPFFSALTHTPCGGPAPSTALIPVPGPLPRATAGPLAARAGVRSRSLQGVGDPSPLLTLRPLQARPAGALSLHEEAPSHIRFYQYSSRHGR</sequence>
<reference evidence="1" key="1">
    <citation type="submission" date="2021-01" db="EMBL/GenBank/DDBJ databases">
        <title>Whole genome shotgun sequence of Planobispora takensis NBRC 109077.</title>
        <authorList>
            <person name="Komaki H."/>
            <person name="Tamura T."/>
        </authorList>
    </citation>
    <scope>NUCLEOTIDE SEQUENCE</scope>
    <source>
        <strain evidence="1">NBRC 109077</strain>
    </source>
</reference>
<protein>
    <submittedName>
        <fullName evidence="1">Uncharacterized protein</fullName>
    </submittedName>
</protein>